<name>A0A5J6L153_9MICO</name>
<keyword evidence="5" id="KW-1185">Reference proteome</keyword>
<keyword evidence="2" id="KW-1133">Transmembrane helix</keyword>
<sequence length="191" mass="20036">MVALGRSERTLTGVRASRVPAGRTGAVTRRVPWALIGVAVYVAAALTILLSPVSPERLVAEATAWLRDGVGLAAVRQGWVEFGANVALFTPLGALVTLAFRRPGVGIAAALILSAGAEIVQLALPGRTASARDILANVAGATVGALVVAVVRAARRHEKSMRSRGKQGHRWYGRRRGVQRTLSSHGAPRND</sequence>
<dbReference type="AlphaFoldDB" id="A0A5J6L153"/>
<protein>
    <submittedName>
        <fullName evidence="4">VanZ family protein</fullName>
    </submittedName>
</protein>
<reference evidence="5" key="1">
    <citation type="submission" date="2019-09" db="EMBL/GenBank/DDBJ databases">
        <title>Mumia zhuanghuii sp. nov. isolated from the intestinal contents of plateau pika (Ochotona curzoniae) in the Qinghai-Tibet plateau of China.</title>
        <authorList>
            <person name="Tian Z."/>
        </authorList>
    </citation>
    <scope>NUCLEOTIDE SEQUENCE [LARGE SCALE GENOMIC DNA]</scope>
    <source>
        <strain evidence="5">L-031</strain>
    </source>
</reference>
<keyword evidence="2" id="KW-0812">Transmembrane</keyword>
<dbReference type="EMBL" id="CP044232">
    <property type="protein sequence ID" value="QEW02197.1"/>
    <property type="molecule type" value="Genomic_DNA"/>
</dbReference>
<feature type="domain" description="VanZ-like" evidence="3">
    <location>
        <begin position="78"/>
        <end position="151"/>
    </location>
</feature>
<gene>
    <name evidence="4" type="ORF">F6J85_03165</name>
</gene>
<dbReference type="Pfam" id="PF04892">
    <property type="entry name" value="VanZ"/>
    <property type="match status" value="1"/>
</dbReference>
<proteinExistence type="predicted"/>
<dbReference type="Proteomes" id="UP000325516">
    <property type="component" value="Chromosome"/>
</dbReference>
<evidence type="ECO:0000313" key="5">
    <source>
        <dbReference type="Proteomes" id="UP000325516"/>
    </source>
</evidence>
<feature type="compositionally biased region" description="Basic residues" evidence="1">
    <location>
        <begin position="158"/>
        <end position="178"/>
    </location>
</feature>
<evidence type="ECO:0000313" key="4">
    <source>
        <dbReference type="EMBL" id="QEW02197.1"/>
    </source>
</evidence>
<feature type="region of interest" description="Disordered" evidence="1">
    <location>
        <begin position="158"/>
        <end position="191"/>
    </location>
</feature>
<feature type="transmembrane region" description="Helical" evidence="2">
    <location>
        <begin position="31"/>
        <end position="50"/>
    </location>
</feature>
<dbReference type="InterPro" id="IPR006976">
    <property type="entry name" value="VanZ-like"/>
</dbReference>
<evidence type="ECO:0000259" key="3">
    <source>
        <dbReference type="Pfam" id="PF04892"/>
    </source>
</evidence>
<feature type="transmembrane region" description="Helical" evidence="2">
    <location>
        <begin position="107"/>
        <end position="128"/>
    </location>
</feature>
<dbReference type="KEGG" id="mlz:F6J85_03165"/>
<feature type="transmembrane region" description="Helical" evidence="2">
    <location>
        <begin position="82"/>
        <end position="100"/>
    </location>
</feature>
<organism evidence="4 5">
    <name type="scientific">Microbacterium lushaniae</name>
    <dbReference type="NCBI Taxonomy" id="2614639"/>
    <lineage>
        <taxon>Bacteria</taxon>
        <taxon>Bacillati</taxon>
        <taxon>Actinomycetota</taxon>
        <taxon>Actinomycetes</taxon>
        <taxon>Micrococcales</taxon>
        <taxon>Microbacteriaceae</taxon>
        <taxon>Microbacterium</taxon>
    </lineage>
</organism>
<feature type="transmembrane region" description="Helical" evidence="2">
    <location>
        <begin position="134"/>
        <end position="154"/>
    </location>
</feature>
<evidence type="ECO:0000256" key="1">
    <source>
        <dbReference type="SAM" id="MobiDB-lite"/>
    </source>
</evidence>
<accession>A0A5J6L153</accession>
<keyword evidence="2" id="KW-0472">Membrane</keyword>
<evidence type="ECO:0000256" key="2">
    <source>
        <dbReference type="SAM" id="Phobius"/>
    </source>
</evidence>